<evidence type="ECO:0000256" key="4">
    <source>
        <dbReference type="ARBA" id="ARBA00022989"/>
    </source>
</evidence>
<evidence type="ECO:0000256" key="1">
    <source>
        <dbReference type="ARBA" id="ARBA00004473"/>
    </source>
</evidence>
<evidence type="ECO:0000259" key="9">
    <source>
        <dbReference type="Pfam" id="PF09779"/>
    </source>
</evidence>
<evidence type="ECO:0000313" key="10">
    <source>
        <dbReference type="Proteomes" id="UP000504606"/>
    </source>
</evidence>
<protein>
    <submittedName>
        <fullName evidence="11">Uncharacterized protein LOC113218267</fullName>
    </submittedName>
</protein>
<comment type="subcellular location">
    <subcellularLocation>
        <location evidence="1">Nucleus inner membrane</location>
        <topology evidence="1">Multi-pass membrane protein</topology>
    </subcellularLocation>
</comment>
<dbReference type="InterPro" id="IPR018617">
    <property type="entry name" value="Ima1_N"/>
</dbReference>
<dbReference type="GO" id="GO:0005521">
    <property type="term" value="F:lamin binding"/>
    <property type="evidence" value="ECO:0007669"/>
    <property type="project" value="TreeGrafter"/>
</dbReference>
<dbReference type="RefSeq" id="XP_026294327.1">
    <property type="nucleotide sequence ID" value="XM_026438542.2"/>
</dbReference>
<dbReference type="Proteomes" id="UP000504606">
    <property type="component" value="Unplaced"/>
</dbReference>
<evidence type="ECO:0000256" key="6">
    <source>
        <dbReference type="ARBA" id="ARBA00023242"/>
    </source>
</evidence>
<feature type="transmembrane region" description="Helical" evidence="8">
    <location>
        <begin position="783"/>
        <end position="806"/>
    </location>
</feature>
<feature type="compositionally biased region" description="Polar residues" evidence="7">
    <location>
        <begin position="462"/>
        <end position="472"/>
    </location>
</feature>
<dbReference type="OrthoDB" id="5966927at2759"/>
<keyword evidence="6" id="KW-0539">Nucleus</keyword>
<evidence type="ECO:0000256" key="5">
    <source>
        <dbReference type="ARBA" id="ARBA00023136"/>
    </source>
</evidence>
<keyword evidence="5 8" id="KW-0472">Membrane</keyword>
<feature type="region of interest" description="Disordered" evidence="7">
    <location>
        <begin position="453"/>
        <end position="499"/>
    </location>
</feature>
<gene>
    <name evidence="11" type="primary">LOC113218267</name>
</gene>
<proteinExistence type="inferred from homology"/>
<keyword evidence="3 8" id="KW-0812">Transmembrane</keyword>
<evidence type="ECO:0000256" key="3">
    <source>
        <dbReference type="ARBA" id="ARBA00022692"/>
    </source>
</evidence>
<keyword evidence="4 8" id="KW-1133">Transmembrane helix</keyword>
<evidence type="ECO:0000313" key="11">
    <source>
        <dbReference type="RefSeq" id="XP_026294327.1"/>
    </source>
</evidence>
<dbReference type="GO" id="GO:0030473">
    <property type="term" value="P:nuclear migration along microtubule"/>
    <property type="evidence" value="ECO:0007669"/>
    <property type="project" value="TreeGrafter"/>
</dbReference>
<dbReference type="InterPro" id="IPR040041">
    <property type="entry name" value="TMEM201"/>
</dbReference>
<dbReference type="AlphaFoldDB" id="A0A6J1TNE9"/>
<evidence type="ECO:0000256" key="7">
    <source>
        <dbReference type="SAM" id="MobiDB-lite"/>
    </source>
</evidence>
<evidence type="ECO:0000256" key="2">
    <source>
        <dbReference type="ARBA" id="ARBA00007600"/>
    </source>
</evidence>
<name>A0A6J1TNE9_FRAOC</name>
<accession>A0A6J1TNE9</accession>
<dbReference type="GO" id="GO:0005637">
    <property type="term" value="C:nuclear inner membrane"/>
    <property type="evidence" value="ECO:0007669"/>
    <property type="project" value="UniProtKB-SubCell"/>
</dbReference>
<organism evidence="10 11">
    <name type="scientific">Frankliniella occidentalis</name>
    <name type="common">Western flower thrips</name>
    <name type="synonym">Euthrips occidentalis</name>
    <dbReference type="NCBI Taxonomy" id="133901"/>
    <lineage>
        <taxon>Eukaryota</taxon>
        <taxon>Metazoa</taxon>
        <taxon>Ecdysozoa</taxon>
        <taxon>Arthropoda</taxon>
        <taxon>Hexapoda</taxon>
        <taxon>Insecta</taxon>
        <taxon>Pterygota</taxon>
        <taxon>Neoptera</taxon>
        <taxon>Paraneoptera</taxon>
        <taxon>Thysanoptera</taxon>
        <taxon>Terebrantia</taxon>
        <taxon>Thripoidea</taxon>
        <taxon>Thripidae</taxon>
        <taxon>Frankliniella</taxon>
    </lineage>
</organism>
<comment type="similarity">
    <text evidence="2">Belongs to the TMEM201 family.</text>
</comment>
<dbReference type="GeneID" id="113218267"/>
<keyword evidence="10" id="KW-1185">Reference proteome</keyword>
<dbReference type="PANTHER" id="PTHR28646">
    <property type="entry name" value="TRANSMEMBRANE PROTEIN 201"/>
    <property type="match status" value="1"/>
</dbReference>
<evidence type="ECO:0000256" key="8">
    <source>
        <dbReference type="SAM" id="Phobius"/>
    </source>
</evidence>
<dbReference type="Pfam" id="PF09779">
    <property type="entry name" value="Ima1_N"/>
    <property type="match status" value="1"/>
</dbReference>
<dbReference type="GO" id="GO:0051015">
    <property type="term" value="F:actin filament binding"/>
    <property type="evidence" value="ECO:0007669"/>
    <property type="project" value="TreeGrafter"/>
</dbReference>
<feature type="transmembrane region" description="Helical" evidence="8">
    <location>
        <begin position="6"/>
        <end position="23"/>
    </location>
</feature>
<reference evidence="11" key="1">
    <citation type="submission" date="2025-08" db="UniProtKB">
        <authorList>
            <consortium name="RefSeq"/>
        </authorList>
    </citation>
    <scope>IDENTIFICATION</scope>
    <source>
        <tissue evidence="11">Whole organism</tissue>
    </source>
</reference>
<feature type="domain" description="Ima1 N-terminal" evidence="9">
    <location>
        <begin position="30"/>
        <end position="147"/>
    </location>
</feature>
<dbReference type="KEGG" id="foc:113218267"/>
<sequence>MPYTFIIGLGALLPVLYAFFRYWRRSHLKVNCWFCGLNNVILQKCRDGWMCKHCEQYNGFKSDGDYNRDIPAQWESSHHGGVTFCTSPKPYSKPSNGLCEDCNKNQEMKVAQLASFQPINPNNFDQEIENFSYHLERAYQLCPTCESVLEDTLSLKKTHILDMNLQLTGKLNQNRSFKEPRQLFKKSIAQTSTFMNITIAIAIAAFTISTFSSDHIFFKPMNFDRYVVHAHSKSYPLPSISIFIQSSPICLKEEVNTLPPSHTFSKILIKNFEPYLNLVGIHVVPLCIAGLTLKGLSSWHSGLRPSAFLWLAFAGTVFFHELKSEPDYLQLSQSLQVIFSLLIVAFSWQEMNSLKVKLSPQKKHKINSSKPYRKPEIIRPVAQPPLNATQLYAQPPSQRLLQPILRQETTPLESPSYLSLPSRSASVISSSRTLTSAESLNLSRTEDLHNVLSQEDNRSDASVDSAFSNPDSITLDGADSCYGSQPSISSKKKTSQDGDVQSLIETLSIGSAKGRQNHRASSEIKAKMYVPEKKRSSLLCPPKLTNIMNESRRSGIWKNTGNNSTLNSSFVSAEKDIMNESRRSGIWKNTGNNSSLNSSFVSAEKADPVNESFTRSVSPSGSVHSQATIRSGIESVRSFSPPSSFQPVAPQWNFSSPQNMLSVCVPHNPLVANSGFGNMASPVASSPISQVIYTPYGMYHQMVNQFGSPGMFMIPPQSPVFTNRSPNSSYGSQFSPRSFSTSSRFCDSDHDADFSPKSTKGKLKTKSALSTSFLESVWQSRYAIIYTTLCYLLLGSVVCVFSYSGLATTTISKVLNWKESLMSSIS</sequence>
<feature type="transmembrane region" description="Helical" evidence="8">
    <location>
        <begin position="193"/>
        <end position="212"/>
    </location>
</feature>
<dbReference type="PANTHER" id="PTHR28646:SF1">
    <property type="entry name" value="TRANSMEMBRANE PROTEIN 201"/>
    <property type="match status" value="1"/>
</dbReference>